<evidence type="ECO:0000256" key="11">
    <source>
        <dbReference type="SAM" id="MobiDB-lite"/>
    </source>
</evidence>
<dbReference type="PANTHER" id="PTHR12604">
    <property type="entry name" value="KU AUTOANTIGEN DNA HELICASE"/>
    <property type="match status" value="1"/>
</dbReference>
<accession>A0A2A2LE04</accession>
<dbReference type="InterPro" id="IPR016194">
    <property type="entry name" value="SPOC-like_C_dom_sf"/>
</dbReference>
<dbReference type="GO" id="GO:0043564">
    <property type="term" value="C:Ku70:Ku80 complex"/>
    <property type="evidence" value="ECO:0007669"/>
    <property type="project" value="TreeGrafter"/>
</dbReference>
<dbReference type="GO" id="GO:0006303">
    <property type="term" value="P:double-strand break repair via nonhomologous end joining"/>
    <property type="evidence" value="ECO:0007669"/>
    <property type="project" value="InterPro"/>
</dbReference>
<feature type="region of interest" description="Disordered" evidence="11">
    <location>
        <begin position="277"/>
        <end position="299"/>
    </location>
</feature>
<proteinExistence type="predicted"/>
<evidence type="ECO:0000256" key="10">
    <source>
        <dbReference type="ARBA" id="ARBA00023242"/>
    </source>
</evidence>
<keyword evidence="8" id="KW-0233">DNA recombination</keyword>
<keyword evidence="2" id="KW-0547">Nucleotide-binding</keyword>
<dbReference type="AlphaFoldDB" id="A0A2A2LE04"/>
<dbReference type="Gene3D" id="3.40.50.410">
    <property type="entry name" value="von Willebrand factor, type A domain"/>
    <property type="match status" value="1"/>
</dbReference>
<keyword evidence="3" id="KW-0227">DNA damage</keyword>
<evidence type="ECO:0000313" key="14">
    <source>
        <dbReference type="Proteomes" id="UP000218231"/>
    </source>
</evidence>
<dbReference type="EMBL" id="LIAE01006867">
    <property type="protein sequence ID" value="PAV84335.1"/>
    <property type="molecule type" value="Genomic_DNA"/>
</dbReference>
<evidence type="ECO:0000256" key="9">
    <source>
        <dbReference type="ARBA" id="ARBA00023204"/>
    </source>
</evidence>
<keyword evidence="10" id="KW-0539">Nucleus</keyword>
<dbReference type="GO" id="GO:0004386">
    <property type="term" value="F:helicase activity"/>
    <property type="evidence" value="ECO:0007669"/>
    <property type="project" value="UniProtKB-KW"/>
</dbReference>
<evidence type="ECO:0000256" key="2">
    <source>
        <dbReference type="ARBA" id="ARBA00022741"/>
    </source>
</evidence>
<keyword evidence="6" id="KW-0067">ATP-binding</keyword>
<evidence type="ECO:0000256" key="8">
    <source>
        <dbReference type="ARBA" id="ARBA00023172"/>
    </source>
</evidence>
<organism evidence="13 14">
    <name type="scientific">Diploscapter pachys</name>
    <dbReference type="NCBI Taxonomy" id="2018661"/>
    <lineage>
        <taxon>Eukaryota</taxon>
        <taxon>Metazoa</taxon>
        <taxon>Ecdysozoa</taxon>
        <taxon>Nematoda</taxon>
        <taxon>Chromadorea</taxon>
        <taxon>Rhabditida</taxon>
        <taxon>Rhabditina</taxon>
        <taxon>Rhabditomorpha</taxon>
        <taxon>Rhabditoidea</taxon>
        <taxon>Rhabditidae</taxon>
        <taxon>Diploscapter</taxon>
    </lineage>
</organism>
<dbReference type="PANTHER" id="PTHR12604:SF4">
    <property type="entry name" value="X-RAY REPAIR CROSS-COMPLEMENTING PROTEIN 5"/>
    <property type="match status" value="1"/>
</dbReference>
<dbReference type="GO" id="GO:0003690">
    <property type="term" value="F:double-stranded DNA binding"/>
    <property type="evidence" value="ECO:0007669"/>
    <property type="project" value="TreeGrafter"/>
</dbReference>
<dbReference type="GO" id="GO:0006310">
    <property type="term" value="P:DNA recombination"/>
    <property type="evidence" value="ECO:0007669"/>
    <property type="project" value="UniProtKB-KW"/>
</dbReference>
<dbReference type="GO" id="GO:0000723">
    <property type="term" value="P:telomere maintenance"/>
    <property type="evidence" value="ECO:0007669"/>
    <property type="project" value="TreeGrafter"/>
</dbReference>
<dbReference type="PROSITE" id="PS50234">
    <property type="entry name" value="VWFA"/>
    <property type="match status" value="1"/>
</dbReference>
<evidence type="ECO:0000256" key="3">
    <source>
        <dbReference type="ARBA" id="ARBA00022763"/>
    </source>
</evidence>
<dbReference type="STRING" id="2018661.A0A2A2LE04"/>
<dbReference type="CDD" id="cd00198">
    <property type="entry name" value="vWFA"/>
    <property type="match status" value="1"/>
</dbReference>
<dbReference type="GO" id="GO:0016787">
    <property type="term" value="F:hydrolase activity"/>
    <property type="evidence" value="ECO:0007669"/>
    <property type="project" value="UniProtKB-KW"/>
</dbReference>
<evidence type="ECO:0000313" key="13">
    <source>
        <dbReference type="EMBL" id="PAV84335.1"/>
    </source>
</evidence>
<evidence type="ECO:0000256" key="4">
    <source>
        <dbReference type="ARBA" id="ARBA00022801"/>
    </source>
</evidence>
<keyword evidence="5" id="KW-0347">Helicase</keyword>
<comment type="caution">
    <text evidence="13">The sequence shown here is derived from an EMBL/GenBank/DDBJ whole genome shotgun (WGS) entry which is preliminary data.</text>
</comment>
<keyword evidence="4" id="KW-0378">Hydrolase</keyword>
<keyword evidence="9" id="KW-0234">DNA repair</keyword>
<keyword evidence="14" id="KW-1185">Reference proteome</keyword>
<keyword evidence="7" id="KW-0238">DNA-binding</keyword>
<reference evidence="13 14" key="1">
    <citation type="journal article" date="2017" name="Curr. Biol.">
        <title>Genome architecture and evolution of a unichromosomal asexual nematode.</title>
        <authorList>
            <person name="Fradin H."/>
            <person name="Zegar C."/>
            <person name="Gutwein M."/>
            <person name="Lucas J."/>
            <person name="Kovtun M."/>
            <person name="Corcoran D."/>
            <person name="Baugh L.R."/>
            <person name="Kiontke K."/>
            <person name="Gunsalus K."/>
            <person name="Fitch D.H."/>
            <person name="Piano F."/>
        </authorList>
    </citation>
    <scope>NUCLEOTIDE SEQUENCE [LARGE SCALE GENOMIC DNA]</scope>
    <source>
        <strain evidence="13">PF1309</strain>
    </source>
</reference>
<dbReference type="GO" id="GO:0005524">
    <property type="term" value="F:ATP binding"/>
    <property type="evidence" value="ECO:0007669"/>
    <property type="project" value="UniProtKB-KW"/>
</dbReference>
<comment type="subcellular location">
    <subcellularLocation>
        <location evidence="1">Nucleus</location>
    </subcellularLocation>
</comment>
<evidence type="ECO:0000256" key="1">
    <source>
        <dbReference type="ARBA" id="ARBA00004123"/>
    </source>
</evidence>
<protein>
    <recommendedName>
        <fullName evidence="12">VWFA domain-containing protein</fullName>
    </recommendedName>
</protein>
<dbReference type="InterPro" id="IPR036465">
    <property type="entry name" value="vWFA_dom_sf"/>
</dbReference>
<dbReference type="Proteomes" id="UP000218231">
    <property type="component" value="Unassembled WGS sequence"/>
</dbReference>
<evidence type="ECO:0000256" key="7">
    <source>
        <dbReference type="ARBA" id="ARBA00023125"/>
    </source>
</evidence>
<dbReference type="OrthoDB" id="30826at2759"/>
<dbReference type="Gene3D" id="2.40.290.10">
    <property type="match status" value="1"/>
</dbReference>
<gene>
    <name evidence="13" type="ORF">WR25_16816</name>
</gene>
<name>A0A2A2LE04_9BILA</name>
<dbReference type="SUPFAM" id="SSF53300">
    <property type="entry name" value="vWA-like"/>
    <property type="match status" value="1"/>
</dbReference>
<dbReference type="InterPro" id="IPR002035">
    <property type="entry name" value="VWF_A"/>
</dbReference>
<dbReference type="InterPro" id="IPR006164">
    <property type="entry name" value="DNA_bd_Ku70/Ku80"/>
</dbReference>
<dbReference type="Pfam" id="PF02735">
    <property type="entry name" value="Ku"/>
    <property type="match status" value="1"/>
</dbReference>
<feature type="non-terminal residue" evidence="13">
    <location>
        <position position="731"/>
    </location>
</feature>
<dbReference type="SUPFAM" id="SSF100939">
    <property type="entry name" value="SPOC domain-like"/>
    <property type="match status" value="1"/>
</dbReference>
<feature type="domain" description="VWFA" evidence="12">
    <location>
        <begin position="17"/>
        <end position="220"/>
    </location>
</feature>
<evidence type="ECO:0000256" key="6">
    <source>
        <dbReference type="ARBA" id="ARBA00022840"/>
    </source>
</evidence>
<sequence>MVLKRVTKPRPKDRYETAVIVVDCGKPMGQQEEGGQTAMDLARQVGDWILSRKIFAQAYSKFIICLVGADGKKKIVLSSDQFETASFEQLRFLYENATLNHNTNGDVIDGVKEALTLFKMLTWDSGEGDDEPDPEVESRHLIVLTNGQSSTSHWKKAEQLAEDIKQHDINFVVMGVDDSAEHDATSSASVLCNVAAQNDAMVYTFDNSMSALSHYLSRNVAGRPSKKQLEIAPGIALPLTVHVHTQPGKNPIRAALADDQGNEMDRNREYVAHTALKKEEDAEGGTGTSTEKETETVSIHVKKGNGVQKKAGADDEFEEDDEPAKPVLTKKYYFGKDLVEVGDDAIPENKHNFNEGQKGGCLKLICFIDKKQIHPNYLMNNTTHVAVPTCAGDDPESKLTISLITSMLEDNTVALCRYAYHASANITPMFLFPERDEAGHHYFRFVQAPFYQSMNNITFTDLQQNTNKPTDLQKQLMNELIDAFDMSKNESINFDSEDVLNPKFQRMCQAVKLKALGQITNVNEEDAEESLKMDCFTQRKLNQNEKVQGEAREIFENLKKELALTVVPKAARRSLNRLPATQNEDAEMEEIEGEIEGERTNGDVQIEEQPAQENMNLVVKKENDANDEIDEQALDEMSQLLRKEIEQRGIEAVETFIQKVGHKVDFVRTVPDHFKLYIYKTISAEIQVLCKQVSASDKADLVKRYNDFLLQMKTSPLYAEYLDWVLDTDED</sequence>
<dbReference type="Gene3D" id="1.10.1600.10">
    <property type="match status" value="1"/>
</dbReference>
<evidence type="ECO:0000256" key="5">
    <source>
        <dbReference type="ARBA" id="ARBA00022806"/>
    </source>
</evidence>
<evidence type="ECO:0000259" key="12">
    <source>
        <dbReference type="PROSITE" id="PS50234"/>
    </source>
</evidence>
<dbReference type="GO" id="GO:0042162">
    <property type="term" value="F:telomeric DNA binding"/>
    <property type="evidence" value="ECO:0007669"/>
    <property type="project" value="TreeGrafter"/>
</dbReference>